<dbReference type="PROSITE" id="PS01124">
    <property type="entry name" value="HTH_ARAC_FAMILY_2"/>
    <property type="match status" value="1"/>
</dbReference>
<reference evidence="5 6" key="1">
    <citation type="submission" date="2018-06" db="EMBL/GenBank/DDBJ databases">
        <title>Genomic Encyclopedia of Type Strains, Phase IV (KMG-IV): sequencing the most valuable type-strain genomes for metagenomic binning, comparative biology and taxonomic classification.</title>
        <authorList>
            <person name="Goeker M."/>
        </authorList>
    </citation>
    <scope>NUCLEOTIDE SEQUENCE [LARGE SCALE GENOMIC DNA]</scope>
    <source>
        <strain evidence="5 6">DSM 25532</strain>
    </source>
</reference>
<dbReference type="Proteomes" id="UP000253426">
    <property type="component" value="Unassembled WGS sequence"/>
</dbReference>
<feature type="domain" description="HTH araC/xylS-type" evidence="4">
    <location>
        <begin position="282"/>
        <end position="380"/>
    </location>
</feature>
<dbReference type="InterPro" id="IPR018060">
    <property type="entry name" value="HTH_AraC"/>
</dbReference>
<proteinExistence type="predicted"/>
<keyword evidence="3" id="KW-0804">Transcription</keyword>
<evidence type="ECO:0000256" key="2">
    <source>
        <dbReference type="ARBA" id="ARBA00023125"/>
    </source>
</evidence>
<dbReference type="Pfam" id="PF12833">
    <property type="entry name" value="HTH_18"/>
    <property type="match status" value="1"/>
</dbReference>
<dbReference type="GO" id="GO:0000976">
    <property type="term" value="F:transcription cis-regulatory region binding"/>
    <property type="evidence" value="ECO:0007669"/>
    <property type="project" value="TreeGrafter"/>
</dbReference>
<evidence type="ECO:0000256" key="3">
    <source>
        <dbReference type="ARBA" id="ARBA00023163"/>
    </source>
</evidence>
<keyword evidence="2" id="KW-0238">DNA-binding</keyword>
<dbReference type="RefSeq" id="WP_113961213.1">
    <property type="nucleotide sequence ID" value="NZ_QNRR01000012.1"/>
</dbReference>
<dbReference type="InterPro" id="IPR046335">
    <property type="entry name" value="LacI/GalR-like_sensor"/>
</dbReference>
<accession>A0A366H7D6</accession>
<dbReference type="OrthoDB" id="9792510at2"/>
<evidence type="ECO:0000313" key="6">
    <source>
        <dbReference type="Proteomes" id="UP000253426"/>
    </source>
</evidence>
<dbReference type="AlphaFoldDB" id="A0A366H7D6"/>
<dbReference type="SUPFAM" id="SSF53822">
    <property type="entry name" value="Periplasmic binding protein-like I"/>
    <property type="match status" value="1"/>
</dbReference>
<dbReference type="CDD" id="cd01543">
    <property type="entry name" value="PBP1_XylR"/>
    <property type="match status" value="1"/>
</dbReference>
<dbReference type="SMART" id="SM00342">
    <property type="entry name" value="HTH_ARAC"/>
    <property type="match status" value="1"/>
</dbReference>
<evidence type="ECO:0000259" key="4">
    <source>
        <dbReference type="PROSITE" id="PS01124"/>
    </source>
</evidence>
<keyword evidence="6" id="KW-1185">Reference proteome</keyword>
<dbReference type="Pfam" id="PF13377">
    <property type="entry name" value="Peripla_BP_3"/>
    <property type="match status" value="1"/>
</dbReference>
<sequence length="386" mass="43501">MRRVALFIETSREYGRGLLRGIIRYEREHGPWRIYFRPGGLSEPAPEWLASWGGDGIIARVTTMELARAIQESKSAAIDLWAGIEGLPLPTVGIDNEALSEMAFTHLMERGYRHFAYYGPPRGEHYYYDLRCDDYLRVLRRHGFDDCALYTYPEGSVSMDWELARAHLASWVSSLPRPTAIMACHDDVGLQLLEACHDAGVSVPDEIAVLGVNNDEFLCSLSSPPLSSVDMGSEHVGYESAVLLDRMMHGEKVSRLWTLFPPRGVTVRQSTDIVSVSDPVVARAVRFIRDRACSGLQVEQILRHASTSRTALYRRFKEQLGRSPKEEITRVRLERAKDLLKRTKLSIAQVASRTGYAESKYFIEVFARETGMTPLTFRKLGAARGS</sequence>
<dbReference type="PANTHER" id="PTHR30146">
    <property type="entry name" value="LACI-RELATED TRANSCRIPTIONAL REPRESSOR"/>
    <property type="match status" value="1"/>
</dbReference>
<evidence type="ECO:0000313" key="5">
    <source>
        <dbReference type="EMBL" id="RBP38082.1"/>
    </source>
</evidence>
<dbReference type="InterPro" id="IPR009057">
    <property type="entry name" value="Homeodomain-like_sf"/>
</dbReference>
<dbReference type="EMBL" id="QNRR01000012">
    <property type="protein sequence ID" value="RBP38082.1"/>
    <property type="molecule type" value="Genomic_DNA"/>
</dbReference>
<dbReference type="PROSITE" id="PS00041">
    <property type="entry name" value="HTH_ARAC_FAMILY_1"/>
    <property type="match status" value="1"/>
</dbReference>
<organism evidence="5 6">
    <name type="scientific">Roseimicrobium gellanilyticum</name>
    <dbReference type="NCBI Taxonomy" id="748857"/>
    <lineage>
        <taxon>Bacteria</taxon>
        <taxon>Pseudomonadati</taxon>
        <taxon>Verrucomicrobiota</taxon>
        <taxon>Verrucomicrobiia</taxon>
        <taxon>Verrucomicrobiales</taxon>
        <taxon>Verrucomicrobiaceae</taxon>
        <taxon>Roseimicrobium</taxon>
    </lineage>
</organism>
<keyword evidence="1" id="KW-0805">Transcription regulation</keyword>
<name>A0A366H7D6_9BACT</name>
<protein>
    <submittedName>
        <fullName evidence="5">LacI family transcriptional regulator</fullName>
    </submittedName>
</protein>
<dbReference type="InterPro" id="IPR018062">
    <property type="entry name" value="HTH_AraC-typ_CS"/>
</dbReference>
<dbReference type="InterPro" id="IPR028082">
    <property type="entry name" value="Peripla_BP_I"/>
</dbReference>
<evidence type="ECO:0000256" key="1">
    <source>
        <dbReference type="ARBA" id="ARBA00023015"/>
    </source>
</evidence>
<dbReference type="SUPFAM" id="SSF46689">
    <property type="entry name" value="Homeodomain-like"/>
    <property type="match status" value="2"/>
</dbReference>
<dbReference type="Gene3D" id="3.40.50.2300">
    <property type="match status" value="2"/>
</dbReference>
<comment type="caution">
    <text evidence="5">The sequence shown here is derived from an EMBL/GenBank/DDBJ whole genome shotgun (WGS) entry which is preliminary data.</text>
</comment>
<gene>
    <name evidence="5" type="ORF">DES53_11280</name>
</gene>
<dbReference type="Gene3D" id="1.10.10.60">
    <property type="entry name" value="Homeodomain-like"/>
    <property type="match status" value="1"/>
</dbReference>
<dbReference type="GO" id="GO:0003700">
    <property type="term" value="F:DNA-binding transcription factor activity"/>
    <property type="evidence" value="ECO:0007669"/>
    <property type="project" value="InterPro"/>
</dbReference>
<dbReference type="PANTHER" id="PTHR30146:SF24">
    <property type="entry name" value="XYLOSE OPERON REGULATORY PROTEIN"/>
    <property type="match status" value="1"/>
</dbReference>